<organism evidence="3 4">
    <name type="scientific">Roseovarius spongiae</name>
    <dbReference type="NCBI Taxonomy" id="2320272"/>
    <lineage>
        <taxon>Bacteria</taxon>
        <taxon>Pseudomonadati</taxon>
        <taxon>Pseudomonadota</taxon>
        <taxon>Alphaproteobacteria</taxon>
        <taxon>Rhodobacterales</taxon>
        <taxon>Roseobacteraceae</taxon>
        <taxon>Roseovarius</taxon>
    </lineage>
</organism>
<feature type="chain" id="PRO_5017458029" evidence="2">
    <location>
        <begin position="27"/>
        <end position="346"/>
    </location>
</feature>
<evidence type="ECO:0000256" key="2">
    <source>
        <dbReference type="SAM" id="SignalP"/>
    </source>
</evidence>
<dbReference type="Pfam" id="PF13416">
    <property type="entry name" value="SBP_bac_8"/>
    <property type="match status" value="1"/>
</dbReference>
<dbReference type="InterPro" id="IPR006059">
    <property type="entry name" value="SBP"/>
</dbReference>
<name>A0A3A8AYB9_9RHOB</name>
<feature type="signal peptide" evidence="2">
    <location>
        <begin position="1"/>
        <end position="26"/>
    </location>
</feature>
<dbReference type="PANTHER" id="PTHR30222:SF2">
    <property type="entry name" value="ABC TRANSPORTER SUBSTRATE-BINDING PROTEIN"/>
    <property type="match status" value="1"/>
</dbReference>
<dbReference type="CDD" id="cd13589">
    <property type="entry name" value="PBP2_polyamine_RpCGA009"/>
    <property type="match status" value="1"/>
</dbReference>
<keyword evidence="4" id="KW-1185">Reference proteome</keyword>
<evidence type="ECO:0000256" key="1">
    <source>
        <dbReference type="ARBA" id="ARBA00022729"/>
    </source>
</evidence>
<comment type="caution">
    <text evidence="3">The sequence shown here is derived from an EMBL/GenBank/DDBJ whole genome shotgun (WGS) entry which is preliminary data.</text>
</comment>
<protein>
    <submittedName>
        <fullName evidence="3">Extracellular solute-binding protein</fullName>
    </submittedName>
</protein>
<evidence type="ECO:0000313" key="4">
    <source>
        <dbReference type="Proteomes" id="UP000281128"/>
    </source>
</evidence>
<keyword evidence="1 2" id="KW-0732">Signal</keyword>
<evidence type="ECO:0000313" key="3">
    <source>
        <dbReference type="EMBL" id="RKF16947.1"/>
    </source>
</evidence>
<reference evidence="3 4" key="1">
    <citation type="submission" date="2018-09" db="EMBL/GenBank/DDBJ databases">
        <title>Roseovarius spongiae sp. nov., isolated from a marine sponge.</title>
        <authorList>
            <person name="Zhuang L."/>
            <person name="Luo L."/>
        </authorList>
    </citation>
    <scope>NUCLEOTIDE SEQUENCE [LARGE SCALE GENOMIC DNA]</scope>
    <source>
        <strain evidence="3 4">HN-E21</strain>
    </source>
</reference>
<proteinExistence type="predicted"/>
<dbReference type="AlphaFoldDB" id="A0A3A8AYB9"/>
<dbReference type="Gene3D" id="3.40.190.10">
    <property type="entry name" value="Periplasmic binding protein-like II"/>
    <property type="match status" value="2"/>
</dbReference>
<sequence>MSIRKTLLTATALAAAMGTGTGAAWAQDSITIASWGGAYQEAQRKAWFDVVEEELGITVNEDTTSGVADVRVQVASGAPTWDLTQQGNAGCALLDSEGNVEPLDESILSIPGIPDEFKGEGWISNLVYGHVIARNDEVFPDEKPENWVDFWDTEKFPGPRSLRKSPMYNMEVALLADGVPMDELYPIDTERAFNKLREIRDDVAVWWSSGAQSAQVLQDGEVDMAGLWNGRAQALTEEGAPISITFNEQIVLADCWIIPKGAKNKDLAMKAIEVMSRPEVQARIALFINYGPANADAFDTGVIPEDVAKGLPSHPDNVAKGFYLNEAYWVENLDRLTQEFDFFIQE</sequence>
<dbReference type="OrthoDB" id="9815444at2"/>
<gene>
    <name evidence="3" type="ORF">D6850_05310</name>
</gene>
<dbReference type="EMBL" id="RAPE01000001">
    <property type="protein sequence ID" value="RKF16947.1"/>
    <property type="molecule type" value="Genomic_DNA"/>
</dbReference>
<dbReference type="PANTHER" id="PTHR30222">
    <property type="entry name" value="SPERMIDINE/PUTRESCINE-BINDING PERIPLASMIC PROTEIN"/>
    <property type="match status" value="1"/>
</dbReference>
<dbReference type="Proteomes" id="UP000281128">
    <property type="component" value="Unassembled WGS sequence"/>
</dbReference>
<dbReference type="SUPFAM" id="SSF53850">
    <property type="entry name" value="Periplasmic binding protein-like II"/>
    <property type="match status" value="1"/>
</dbReference>
<dbReference type="RefSeq" id="WP_121164461.1">
    <property type="nucleotide sequence ID" value="NZ_RAPE01000001.1"/>
</dbReference>
<accession>A0A3A8AYB9</accession>